<comment type="catalytic activity">
    <reaction evidence="1">
        <text>a ribonucleoside 5'-phosphate + H2O = a ribonucleoside + phosphate</text>
        <dbReference type="Rhea" id="RHEA:12484"/>
        <dbReference type="ChEBI" id="CHEBI:15377"/>
        <dbReference type="ChEBI" id="CHEBI:18254"/>
        <dbReference type="ChEBI" id="CHEBI:43474"/>
        <dbReference type="ChEBI" id="CHEBI:58043"/>
        <dbReference type="EC" id="3.1.3.5"/>
    </reaction>
</comment>
<evidence type="ECO:0000259" key="10">
    <source>
        <dbReference type="Pfam" id="PF00149"/>
    </source>
</evidence>
<dbReference type="InterPro" id="IPR008334">
    <property type="entry name" value="5'-Nucleotdase_C"/>
</dbReference>
<dbReference type="GO" id="GO:0005886">
    <property type="term" value="C:plasma membrane"/>
    <property type="evidence" value="ECO:0007669"/>
    <property type="project" value="TreeGrafter"/>
</dbReference>
<protein>
    <recommendedName>
        <fullName evidence="3">5'-nucleotidase</fullName>
        <ecNumber evidence="3">3.1.3.5</ecNumber>
    </recommendedName>
</protein>
<dbReference type="SUPFAM" id="SSF56300">
    <property type="entry name" value="Metallo-dependent phosphatases"/>
    <property type="match status" value="1"/>
</dbReference>
<dbReference type="Gene3D" id="3.90.780.10">
    <property type="entry name" value="5'-Nucleotidase, C-terminal domain"/>
    <property type="match status" value="1"/>
</dbReference>
<keyword evidence="5" id="KW-0732">Signal</keyword>
<dbReference type="InterPro" id="IPR006179">
    <property type="entry name" value="5_nucleotidase/apyrase"/>
</dbReference>
<feature type="transmembrane region" description="Helical" evidence="9">
    <location>
        <begin position="6"/>
        <end position="26"/>
    </location>
</feature>
<dbReference type="GO" id="GO:0006196">
    <property type="term" value="P:AMP catabolic process"/>
    <property type="evidence" value="ECO:0007669"/>
    <property type="project" value="TreeGrafter"/>
</dbReference>
<comment type="caution">
    <text evidence="12">The sequence shown here is derived from an EMBL/GenBank/DDBJ whole genome shotgun (WGS) entry which is preliminary data.</text>
</comment>
<dbReference type="InterPro" id="IPR036907">
    <property type="entry name" value="5'-Nucleotdase_C_sf"/>
</dbReference>
<evidence type="ECO:0000256" key="4">
    <source>
        <dbReference type="ARBA" id="ARBA00022723"/>
    </source>
</evidence>
<dbReference type="GO" id="GO:0046872">
    <property type="term" value="F:metal ion binding"/>
    <property type="evidence" value="ECO:0007669"/>
    <property type="project" value="UniProtKB-KW"/>
</dbReference>
<accession>A0AA39FBL6</accession>
<evidence type="ECO:0000256" key="3">
    <source>
        <dbReference type="ARBA" id="ARBA00012643"/>
    </source>
</evidence>
<evidence type="ECO:0000256" key="6">
    <source>
        <dbReference type="ARBA" id="ARBA00022741"/>
    </source>
</evidence>
<name>A0AA39FBL6_9HYME</name>
<keyword evidence="13" id="KW-1185">Reference proteome</keyword>
<dbReference type="EC" id="3.1.3.5" evidence="3"/>
<gene>
    <name evidence="12" type="ORF">PV328_004834</name>
</gene>
<dbReference type="GO" id="GO:0000166">
    <property type="term" value="F:nucleotide binding"/>
    <property type="evidence" value="ECO:0007669"/>
    <property type="project" value="UniProtKB-KW"/>
</dbReference>
<dbReference type="PRINTS" id="PR01607">
    <property type="entry name" value="APYRASEFAMLY"/>
</dbReference>
<dbReference type="Pfam" id="PF00149">
    <property type="entry name" value="Metallophos"/>
    <property type="match status" value="1"/>
</dbReference>
<feature type="domain" description="5'-Nucleotidase C-terminal" evidence="11">
    <location>
        <begin position="343"/>
        <end position="522"/>
    </location>
</feature>
<dbReference type="Proteomes" id="UP001168990">
    <property type="component" value="Unassembled WGS sequence"/>
</dbReference>
<sequence length="602" mass="66888">MDLKITLKFIIISCYFAFCFGHPLTFNDGWRLRIVHTNDMHARFEQTSALSTKCHPQDAAAGKCYGGFARIASLVRKSRNSTVPIIFLNAGDTYQGSIWYSVHKWKIVARFLNLLNPDAISLGNHEFDEGPEGLVPFINAATFPIVTANLNLTREPQLAATKLKNSVILNVAGHKVGVIGYLTPETKIISSSGDVEFFDEVKSINDEVKLLQAEGVKILIALGHSGFIMDKKIAAEVDGLDLVIGGHTNTFLYTGTKPDLERPEGLYPTEVIQKNGRKVYVVQAYAYTKYLGNLTVDFDHEGEIKNIQGDPILLDSNIEEAEDILQELDKWRPAVVNLTETIVGSTKVLLDGDSKHCRAGECNLGNLITDAMIDYNVRDYISKNGWTDAAISIHNSGSIRTSIVKSPEDKITMSDVLAVLPFNSEVIKMNLSGRVILQMLEHSVYYLNINDTSDLRGGFLHFSGLQVEYDLSQPSGSRVNSVLVRCAECRVPIFEKLEENKIYKILTTDFIGNGGDGYAMLPEITPTPMGVTMDQVVVDYLSRRSPVHPGIEWRIKFLDTKPKLRFATSDIMQEINSGKQIHGSIVMITFSTVIFYIASHLL</sequence>
<dbReference type="InterPro" id="IPR006146">
    <property type="entry name" value="5'-Nucleotdase_CS"/>
</dbReference>
<dbReference type="InterPro" id="IPR004843">
    <property type="entry name" value="Calcineurin-like_PHP"/>
</dbReference>
<dbReference type="PROSITE" id="PS00786">
    <property type="entry name" value="5_NUCLEOTIDASE_2"/>
    <property type="match status" value="1"/>
</dbReference>
<keyword evidence="9" id="KW-1133">Transmembrane helix</keyword>
<evidence type="ECO:0000256" key="9">
    <source>
        <dbReference type="SAM" id="Phobius"/>
    </source>
</evidence>
<dbReference type="PANTHER" id="PTHR11575:SF24">
    <property type="entry name" value="5'-NUCLEOTIDASE"/>
    <property type="match status" value="1"/>
</dbReference>
<keyword evidence="9" id="KW-0812">Transmembrane</keyword>
<reference evidence="12" key="1">
    <citation type="journal article" date="2023" name="bioRxiv">
        <title>Scaffold-level genome assemblies of two parasitoid biocontrol wasps reveal the parthenogenesis mechanism and an associated novel virus.</title>
        <authorList>
            <person name="Inwood S."/>
            <person name="Skelly J."/>
            <person name="Guhlin J."/>
            <person name="Harrop T."/>
            <person name="Goldson S."/>
            <person name="Dearden P."/>
        </authorList>
    </citation>
    <scope>NUCLEOTIDE SEQUENCE</scope>
    <source>
        <strain evidence="12">Irish</strain>
        <tissue evidence="12">Whole body</tissue>
    </source>
</reference>
<dbReference type="PANTHER" id="PTHR11575">
    <property type="entry name" value="5'-NUCLEOTIDASE-RELATED"/>
    <property type="match status" value="1"/>
</dbReference>
<evidence type="ECO:0000256" key="8">
    <source>
        <dbReference type="RuleBase" id="RU362119"/>
    </source>
</evidence>
<comment type="similarity">
    <text evidence="2 8">Belongs to the 5'-nucleotidase family.</text>
</comment>
<dbReference type="SUPFAM" id="SSF55816">
    <property type="entry name" value="5'-nucleotidase (syn. UDP-sugar hydrolase), C-terminal domain"/>
    <property type="match status" value="1"/>
</dbReference>
<dbReference type="Pfam" id="PF02872">
    <property type="entry name" value="5_nucleotid_C"/>
    <property type="match status" value="1"/>
</dbReference>
<dbReference type="Gene3D" id="3.60.21.10">
    <property type="match status" value="1"/>
</dbReference>
<organism evidence="12 13">
    <name type="scientific">Microctonus aethiopoides</name>
    <dbReference type="NCBI Taxonomy" id="144406"/>
    <lineage>
        <taxon>Eukaryota</taxon>
        <taxon>Metazoa</taxon>
        <taxon>Ecdysozoa</taxon>
        <taxon>Arthropoda</taxon>
        <taxon>Hexapoda</taxon>
        <taxon>Insecta</taxon>
        <taxon>Pterygota</taxon>
        <taxon>Neoptera</taxon>
        <taxon>Endopterygota</taxon>
        <taxon>Hymenoptera</taxon>
        <taxon>Apocrita</taxon>
        <taxon>Ichneumonoidea</taxon>
        <taxon>Braconidae</taxon>
        <taxon>Euphorinae</taxon>
        <taxon>Microctonus</taxon>
    </lineage>
</organism>
<keyword evidence="4" id="KW-0479">Metal-binding</keyword>
<dbReference type="FunFam" id="3.90.780.10:FF:000001">
    <property type="entry name" value="NT5E isoform 3"/>
    <property type="match status" value="1"/>
</dbReference>
<keyword evidence="9" id="KW-0472">Membrane</keyword>
<keyword evidence="7 8" id="KW-0378">Hydrolase</keyword>
<evidence type="ECO:0000313" key="12">
    <source>
        <dbReference type="EMBL" id="KAK0166411.1"/>
    </source>
</evidence>
<keyword evidence="6 8" id="KW-0547">Nucleotide-binding</keyword>
<dbReference type="GO" id="GO:0008253">
    <property type="term" value="F:5'-nucleotidase activity"/>
    <property type="evidence" value="ECO:0007669"/>
    <property type="project" value="UniProtKB-EC"/>
</dbReference>
<dbReference type="CDD" id="cd07409">
    <property type="entry name" value="MPP_CD73_N"/>
    <property type="match status" value="1"/>
</dbReference>
<evidence type="ECO:0000259" key="11">
    <source>
        <dbReference type="Pfam" id="PF02872"/>
    </source>
</evidence>
<reference evidence="12" key="2">
    <citation type="submission" date="2023-03" db="EMBL/GenBank/DDBJ databases">
        <authorList>
            <person name="Inwood S.N."/>
            <person name="Skelly J.G."/>
            <person name="Guhlin J."/>
            <person name="Harrop T.W.R."/>
            <person name="Goldson S.G."/>
            <person name="Dearden P.K."/>
        </authorList>
    </citation>
    <scope>NUCLEOTIDE SEQUENCE</scope>
    <source>
        <strain evidence="12">Irish</strain>
        <tissue evidence="12">Whole body</tissue>
    </source>
</reference>
<evidence type="ECO:0000256" key="7">
    <source>
        <dbReference type="ARBA" id="ARBA00022801"/>
    </source>
</evidence>
<dbReference type="InterPro" id="IPR029052">
    <property type="entry name" value="Metallo-depent_PP-like"/>
</dbReference>
<feature type="domain" description="Calcineurin-like phosphoesterase" evidence="10">
    <location>
        <begin position="32"/>
        <end position="248"/>
    </location>
</feature>
<evidence type="ECO:0000256" key="1">
    <source>
        <dbReference type="ARBA" id="ARBA00000815"/>
    </source>
</evidence>
<dbReference type="FunFam" id="3.60.21.10:FF:000020">
    <property type="entry name" value="NT5E isoform 4"/>
    <property type="match status" value="1"/>
</dbReference>
<evidence type="ECO:0000256" key="5">
    <source>
        <dbReference type="ARBA" id="ARBA00022729"/>
    </source>
</evidence>
<dbReference type="EMBL" id="JAQQBS010001422">
    <property type="protein sequence ID" value="KAK0166411.1"/>
    <property type="molecule type" value="Genomic_DNA"/>
</dbReference>
<evidence type="ECO:0000313" key="13">
    <source>
        <dbReference type="Proteomes" id="UP001168990"/>
    </source>
</evidence>
<dbReference type="AlphaFoldDB" id="A0AA39FBL6"/>
<proteinExistence type="inferred from homology"/>
<evidence type="ECO:0000256" key="2">
    <source>
        <dbReference type="ARBA" id="ARBA00006654"/>
    </source>
</evidence>
<dbReference type="PROSITE" id="PS00785">
    <property type="entry name" value="5_NUCLEOTIDASE_1"/>
    <property type="match status" value="1"/>
</dbReference>